<keyword evidence="2" id="KW-0732">Signal</keyword>
<evidence type="ECO:0000313" key="5">
    <source>
        <dbReference type="Proteomes" id="UP001367771"/>
    </source>
</evidence>
<comment type="caution">
    <text evidence="4">The sequence shown here is derived from an EMBL/GenBank/DDBJ whole genome shotgun (WGS) entry which is preliminary data.</text>
</comment>
<evidence type="ECO:0000256" key="2">
    <source>
        <dbReference type="SAM" id="SignalP"/>
    </source>
</evidence>
<dbReference type="SUPFAM" id="SSF110997">
    <property type="entry name" value="Sporulation related repeat"/>
    <property type="match status" value="1"/>
</dbReference>
<dbReference type="PROSITE" id="PS51724">
    <property type="entry name" value="SPOR"/>
    <property type="match status" value="1"/>
</dbReference>
<protein>
    <submittedName>
        <fullName evidence="4">Tetratricopeptide repeat protein</fullName>
    </submittedName>
</protein>
<proteinExistence type="predicted"/>
<dbReference type="InterPro" id="IPR011990">
    <property type="entry name" value="TPR-like_helical_dom_sf"/>
</dbReference>
<accession>A0ABU8H716</accession>
<feature type="domain" description="SPOR" evidence="3">
    <location>
        <begin position="319"/>
        <end position="402"/>
    </location>
</feature>
<sequence>MRARLILSFGLSALMLGGSVVGCAGGGDRIAAASDRSAKVQAKTAARDAAAAGKALARRDATQAIELAESAVALAPRDAGYRLLLGQAYQQAGRFASARDTFAEVVQLAPGNGKAALNLALAQIATGDWAAAQATLAQHQAVIPIGDLGLATALAGNPAAAIATLNAAARAPGADAKVRQNLALSYALAGQWNMARVAAAADMSAADVDARLEQWAAFAQPKSASDQVASLLGVTPAPDAGRPVALALNAPAPVMPAAAAPVQLAEAAPMVAPAPDASRAAFAKIVFAPAREVVQPLPTMMARVDRSTVRRATVTPVATRGEGDWYVQIGAYSSAAAAHAGWDRAERRFSALTGHRPTGTTVAAAQGSLYRLSIGGFDRDQADRMCDRFRAEGGTCFVRREAGDRIAQWLRTPVQMASR</sequence>
<name>A0ABU8H716_9SPHN</name>
<feature type="signal peptide" evidence="2">
    <location>
        <begin position="1"/>
        <end position="24"/>
    </location>
</feature>
<dbReference type="InterPro" id="IPR036680">
    <property type="entry name" value="SPOR-like_sf"/>
</dbReference>
<feature type="chain" id="PRO_5046945763" evidence="2">
    <location>
        <begin position="25"/>
        <end position="419"/>
    </location>
</feature>
<feature type="repeat" description="TPR" evidence="1">
    <location>
        <begin position="79"/>
        <end position="112"/>
    </location>
</feature>
<dbReference type="Gene3D" id="3.30.70.1070">
    <property type="entry name" value="Sporulation related repeat"/>
    <property type="match status" value="1"/>
</dbReference>
<reference evidence="4 5" key="1">
    <citation type="journal article" date="2013" name="Int. J. Syst. Evol. Microbiol.">
        <title>Sphingomonas kyungheensis sp. nov., a bacterium with ginsenoside-converting activity isolated from soil of a ginseng field.</title>
        <authorList>
            <person name="Son H.M."/>
            <person name="Yang J.E."/>
            <person name="Park Y."/>
            <person name="Han C.K."/>
            <person name="Kim S.G."/>
            <person name="Kook M."/>
            <person name="Yi T.H."/>
        </authorList>
    </citation>
    <scope>NUCLEOTIDE SEQUENCE [LARGE SCALE GENOMIC DNA]</scope>
    <source>
        <strain evidence="4 5">LMG 26582</strain>
    </source>
</reference>
<dbReference type="SUPFAM" id="SSF48452">
    <property type="entry name" value="TPR-like"/>
    <property type="match status" value="1"/>
</dbReference>
<dbReference type="PROSITE" id="PS51257">
    <property type="entry name" value="PROKAR_LIPOPROTEIN"/>
    <property type="match status" value="1"/>
</dbReference>
<dbReference type="RefSeq" id="WP_336545996.1">
    <property type="nucleotide sequence ID" value="NZ_JBBBDM010000013.1"/>
</dbReference>
<evidence type="ECO:0000259" key="3">
    <source>
        <dbReference type="PROSITE" id="PS51724"/>
    </source>
</evidence>
<evidence type="ECO:0000256" key="1">
    <source>
        <dbReference type="PROSITE-ProRule" id="PRU00339"/>
    </source>
</evidence>
<dbReference type="Proteomes" id="UP001367771">
    <property type="component" value="Unassembled WGS sequence"/>
</dbReference>
<dbReference type="InterPro" id="IPR019734">
    <property type="entry name" value="TPR_rpt"/>
</dbReference>
<gene>
    <name evidence="4" type="ORF">V8201_16765</name>
</gene>
<dbReference type="PROSITE" id="PS50005">
    <property type="entry name" value="TPR"/>
    <property type="match status" value="1"/>
</dbReference>
<keyword evidence="1" id="KW-0802">TPR repeat</keyword>
<evidence type="ECO:0000313" key="4">
    <source>
        <dbReference type="EMBL" id="MEI5688747.1"/>
    </source>
</evidence>
<dbReference type="Pfam" id="PF14559">
    <property type="entry name" value="TPR_19"/>
    <property type="match status" value="1"/>
</dbReference>
<dbReference type="InterPro" id="IPR007730">
    <property type="entry name" value="SPOR-like_dom"/>
</dbReference>
<dbReference type="EMBL" id="JBBBDM010000013">
    <property type="protein sequence ID" value="MEI5688747.1"/>
    <property type="molecule type" value="Genomic_DNA"/>
</dbReference>
<organism evidence="4 5">
    <name type="scientific">Sphingomonas kyungheensis</name>
    <dbReference type="NCBI Taxonomy" id="1069987"/>
    <lineage>
        <taxon>Bacteria</taxon>
        <taxon>Pseudomonadati</taxon>
        <taxon>Pseudomonadota</taxon>
        <taxon>Alphaproteobacteria</taxon>
        <taxon>Sphingomonadales</taxon>
        <taxon>Sphingomonadaceae</taxon>
        <taxon>Sphingomonas</taxon>
    </lineage>
</organism>
<dbReference type="Pfam" id="PF05036">
    <property type="entry name" value="SPOR"/>
    <property type="match status" value="1"/>
</dbReference>
<dbReference type="Gene3D" id="1.25.40.10">
    <property type="entry name" value="Tetratricopeptide repeat domain"/>
    <property type="match status" value="1"/>
</dbReference>
<keyword evidence="5" id="KW-1185">Reference proteome</keyword>